<dbReference type="Pfam" id="PF24748">
    <property type="entry name" value="Galaxin_repeat"/>
    <property type="match status" value="1"/>
</dbReference>
<feature type="domain" description="Fibronectin type-III" evidence="9">
    <location>
        <begin position="3265"/>
        <end position="3355"/>
    </location>
</feature>
<dbReference type="Gene3D" id="2.60.40.10">
    <property type="entry name" value="Immunoglobulins"/>
    <property type="match status" value="34"/>
</dbReference>
<feature type="domain" description="Fibronectin type-III" evidence="9">
    <location>
        <begin position="618"/>
        <end position="687"/>
    </location>
</feature>
<feature type="domain" description="Kringle" evidence="8">
    <location>
        <begin position="4948"/>
        <end position="5026"/>
    </location>
</feature>
<accession>A0A6P4Z8M8</accession>
<evidence type="ECO:0000256" key="1">
    <source>
        <dbReference type="ARBA" id="ARBA00022572"/>
    </source>
</evidence>
<dbReference type="SMART" id="SM00060">
    <property type="entry name" value="FN3"/>
    <property type="match status" value="34"/>
</dbReference>
<dbReference type="SMART" id="SM00130">
    <property type="entry name" value="KR"/>
    <property type="match status" value="1"/>
</dbReference>
<feature type="domain" description="Fibronectin type-III" evidence="9">
    <location>
        <begin position="2878"/>
        <end position="2968"/>
    </location>
</feature>
<feature type="domain" description="Fibronectin type-III" evidence="9">
    <location>
        <begin position="2975"/>
        <end position="3065"/>
    </location>
</feature>
<dbReference type="InterPro" id="IPR050991">
    <property type="entry name" value="ECM_Regulatory_Proteins"/>
</dbReference>
<evidence type="ECO:0000256" key="7">
    <source>
        <dbReference type="SAM" id="SignalP"/>
    </source>
</evidence>
<dbReference type="FunFam" id="2.60.40.10:FF:001947">
    <property type="match status" value="16"/>
</dbReference>
<sequence length="5030" mass="536556">MLQPILAIPLLTALVIHGGQATYPHRGAVRGSASDRNTCYSTRGPLSYNPLRQICCADGVYEGAEANYVCKICETTMFAIPKSSRPWRCCGSNNDQPYNPETSHCCFGQVQDGPEDTTSCFRCSADSVMSIPRDESKSYMCCGDQPYNTLRQHCCAGTLKDGPESGYICQSCGDNMMSRRRDLPPLRCCGVNNEISYDPSTHHCCGGFNQPKYGPQRDYVCQRCGNTYFSRLVTDGSWRCCQGQPYNPAEQHCCFNGLHSGSEEQFTCQRCGNKVFSRRRDEPEYWCCSHPKTSEMTPYNPQTQTCCSGQIFSGQDQQHSCQVCGSTPFIRPNTDEPWRCCDTVTPYSPERNHCCFGEVRSGSEEQSTCVRCGKNLHTVPVNGQPWGCCGSEAFNPEREVCCNGQVYPGLVCGYEALPTPGIVHRLTAENVDSYSVGLRWSSPTDTRGLFGYRIFYQSASGGQENVVDTRSLDTSYTLSGLQPESQYIIQVMAYGMGGDGQRSNTLRVQTAPEIGGSTPAQFVQARPRDSDSVDLEWSAPAGITTDRVRGFRILYKQTTETNTAYLDVGRPITDTSFTLGGLKPHTDYDIVIVTIDDTGASSHSMPVRVRTAEGTPGPPGSLQRTAVGSNRLQVSWEPPAAVNGVLRGYRLYYQVWGEDSPRVVELGPENTSHTLNGLESNTQYKVWHPQLPGTPRDVRVSTIDPKTILVHWQPPTSGGDISNYLVYYQVVDDNRAVSVQSGPNERSHLIGGLQPNTQYLVWIVAVSPVGVGLRSSTVRVQTQDVDVLPEAPRGLEVTPVGPTMIRVQWVPPGRGGTVLGYRIYYQTLGQQSLSIEADANERNRIIGQLLPNTEYTVWVLAFNEAGDGSETQRFTVRTTAAVPGFVPRINVTAIDDTTLWVSWEAPETGAPVRGYRIYYQAMSGDQLPSMVETGPLQQSQAVSGLEPGIEYTIWIVAFSNQGDSEDSPRVRIRTARVPGRILPVSGVPGIPQDIQGTSLSSSSIQVRWQEPATDAAPSGYRVYYQVVGEAMISFKRSRADRRILVLEDLQPNTDYNIWVIAESAAGVGQRSARITVRTLPETPQLPGAPDDVRVVDVGQTTIHVQWQRPRVGGDVTGYRIYYQPENQVSASAEVVNPSTLSYIIPGLQPDMEYTVWVVALSSMGMGLRSPLVTVRTEPIYGENDDTPEVPGMPEDVTAYATSAVSIRVEWQTPAQEDRVSGYRIRYQAEGDPAISTIEVDREERSYDIMGLTPETDYTVWVVAFSLDGMGLRSPKVHARTPEDGPCDCDYVLDVDADKIKELYADNEDTEEEASTVQPGSQASPGADSDTGDNLAPLGGGGTKQIVVVPVVDAFLNGDNGTSAGVVGGGSGTSVTVGDVNIDSLRAGADGNNVNSTDGKNGTGSSVATEEPAVVDASIDGDNGVVPSAVAGGGTNIPGGSSTSSSSSSSSTGKLFNGADGNSVELQDGQNDAGKNASKSSTSTAGHGAHSGNSGADAAGLDTSGTSQAGINHSFSNGVNSSNGGPIAGADGDHGGSMAGADGDHGGSMAGADGDHGGSMAGADGDHGGSMAGADGDNTGHEDEINGADGGVNGNGHVESSTDASSVSPGGQASAEGDTSSSGGHNNVLPSIDGSHADNAQDESIMLNGQDGGLISENSAAGKDAAWSPELGLTSHNTSGSANTGQASGSDASTTGADANSLDASWFTSEGSEGQQGGTVSAGLPSIVDSLDRNPSDHNVSTAGKVDSGEPSQVGISATGNSKADKQPTRHGNRGDISINEYYGSAPSDNSIVPSSPDESKGHAVPVESLSNQTASIGADSSSDSANVIGSGVPGNPGISAVTGVEGAHVTSEGNSVNKEHSGGHGEEDNAIKSSQTGGAANQQEDQPRTIGRDGSPTGNALDGSAAGVVGLARPAVTRGDTGTRANSSQNRPSVTGAVGNDVDEDMTVGSGEAEETDSNNKNGSFPADHHSSTRPTSPNSTPGVGNGHSEDRVILDTDNIVPGLTAAEGATANQTSHTGDFTEAMVGAEGKAITTDGFLDVDDSSADTWGNAAPGSDTSTRPDESSQPGLHHSDRHGGHGHHSRHRGHQGDRHGGSASNNVSVTGHPAEPVSVGSVTDGAKLNKTVSGPSATPSSPASSGFGGRTRHEGSLGGSAADNVNREGFSGRGGVPSSGNALGGRDAGVAQTAGLSNTEEAGRNYSYGTDNSIAFVGAAGDLLDQEGRPLQDNEVPPVSGSASSDTDTAQAGHQAPHGDRHAGEGQVPEDSAVSRDGTSGVASVDFNIDIYEPNVPALPGSPTNVRARPTDMATVLVEWGQPTTAVRLDGYRIYYQASNNPQVASIDVGPQTLSQSVGGLESGTEYTFWVQAVNAAGLGYRSSVVTAITDEPAPSLPGVPQNVRATAVSPTTILVEWEAPHLGGVVQGYMVYHQPRGGRTTLREVGPSVNSLILSDLRPETRYSIWVVAHSDAGMGLRSSMKTLQTPAEGPRLPGRPMNVLATAVDARSILVEWQQPTFGGPLDQYRIYYEKSTDQTTSMVEVGPGTVSYTLMDLQPDTEYSVWVVGISNVGMGERSPIITVRTMEEAPRLPDTLSNVQVSPAGPTSITVEWEAPSEADVQSYEIYYQTDNLPATSVELGPADRYYTISDLLPDTEYTVWVVALTFTGRRVSSQTFTIQTEPQALPGVPNNVRAFPTGPTSVVVQWQPPSTGRDVQGYRIFYQAEHGHVSSTEVGPDTAFYTLTDLLPNTEYSVWVLAFSAAGAGEKSVVLSVRTEEEAPKVPGAPGSVRLTPSGPTSITVEWEAPTTGADVEGYNVYYQPEDGRTRTAQVEPSDMPSYTITGLTPNTLYSVWVIAFSTDGLGQRSQLVKVLTEEQAPATPGAPGSVRLTPSGPTSITVEWETPTTGADVEYYVIYYQAENEPTMRVQVSPSDIPYTIRDLLPDTQYTIWIVAFSTEGMGERSPALTVTTQQEAPATPGAPGSVRLTPSGPTSITVEWEAPTTGADVEYYIIYYQAENEPTMRVQVSPSDIPYTIRDLLPDTQYTIWIVAFSTEGMGERSPALTVTTQQEAPATPGAPGSVRLTPSGPTSITVEWETPTTGADVEYYVIYYQAENEPTMRVQVNPSDIPYTIRDLLPDTQYTIWIVAFSTEGMGERSPALTVTTQQEAPATPGAPGSVRLTPSGPTSITVEWETPTTGADVEYYVIYYQAENEPTMRVQVSPSDIPYTIRDLLPDTQYTIWIVAFSTEGMGERSPALTVTTQEAPATPGAPGSVRLTPSGPTSITVEWETPTTGADVEYYIIYYQAENEPTMRVQVNPSDIPYTIRDLLPDTQYTIWIVAFSTEGMGERSPALTVTTQQEAPATPGAPGSVRLTPSGPTSITVEWETPTTGADVEYYIIYYQAENEPTMRVQVSPSDIPYTIRDLLPDTQYTIWIVAFSTEGMGERSPALTVVTQEAPDLPGAPGSVRLTPSGPTSITVEWETPTTGADVEYYVIYYQTEDEPVLSVQVDRSTSQYTIPDLLPNTPYTVWIVAFSAEGAGERSSVYYVQTAAEAEIPGAPGNVQVTPFNATAITVEWEPPTRGGDFQGYRIYYQAPEESTPGFVDTPSSVTSFLLTDLQPDTTYNVWVLAFSPAGVSQRSLMRTLTTLQLAQGPSAPAFIRASPLDGTSLVVEWEASESDNVQGYIIYYQMETETRPSSVEADPTTLQSTISGLQPDTTYSLWVVAYSPDGTSPNSPTVTVRTLQEAPGLPGSPEGLRVRAVNPTTALLTWEEPSSGADFDGYRVYYQILEDPDSVASLNVSPSSTSYILENLQPGQKYLMWIAAYSTQGVSQATQQIDLRMPGGTAALPGTPWNVRASSTEPTSIILQWNSPRSGGDVERYQIYYRPSEDSSVYQVPVRGDVLTRTITGLQTDMEYMVWIEAVNSAGSGPRSEVIYVQTPSEAPGEPQNLQVESTELTSVTITWEAPTSGGELEGYRIYYQRVGDDGMRSPTRVIGPDEYSFTLTGLEQGTDYRIYLVPFSSDRVGTSSPVLTVRTQTAPVPQAPGTPLSVRAAAVDSSSVRVTWRHPTRGGTAAGYKVHYQVAGEPEVVTVEVRPTDRALMLSGLRPSTSYDIWMTAFSSAGSSPRTPSVMVRTLEMAPQTPGRPRSIRAETLNPTTMLVQWQQPIRGAELVERYRVYYQAVRAPTPSFRVAQADETSLIIPGMASSTTYNIWVVAVSAAGAGQPSPSISLATPDTVPDIPGSPEDIQVSLEDDSSIRVEWQPPTSGAEVLGYRINYQEAGNEEATTVEVRANVYSQVIHNLKPDTEYYIWVVGFSAAGDGRRSQILSVTMESEGSTQLGPPADLQVSLLDDESVLLQWSTPEGAEGILGYRLYYQPVGSTDVSSLEVGPDVGSHPIRGLEPGVDYVVWIVAFTQEGEGLRSAKMNVRIDRQVIGGSTYPGEEDRINIIPGVVVPDPSSGSGPDQEDRYALLGLPGAPENVQVARVDATTMRVQWMPPTSGGQVAGYRIYYQGPDDDESRSFDTPPSARTQTITGLASGVDYNIWVLAFSPAGVGPQSNSLTIRTYPQGPVPRAPADVQMAVVNPSTVRLNWEPPTALSGPILGYRIFYNPILTNMLNVREVGPTVTQYDLMDLDPYLGYNIWVLAFTEAREGQRSLSIMLPPRAQRGSSVGGSASPREVTFTALTPNSIKIQWEKPTDSVDVIDGYGILYRSAGEDQTQTIEVGVDESEYTLTGLEPNTEYILQLLAFTASGQEYRSPQITVRTSVRSQPDLGRVGSTAHMSVVPSGGSTGRVIVRGGGDSGPRLPSGQSFVIRTDANGQRSFLLPNGESISGQGVQISPDGQGVVIRTDGSSSSNGQVFVVPANGGSTTGQEGQTFVVQPNQRGVITSSGGSSSSGGQAFLVPVGGSSGGTQDGQTVVHRFHGRPDDALQSGQFYSQTTPAPEEGHNKDCYHDNGEDYRGQASTTEKGSQCVKWSASDFFQYSSYEYTQGEFGIGDHNYCRNPDGDAKPWCYADAEGTYEYCAIQQCRNGD</sequence>
<dbReference type="PANTHER" id="PTHR46708:SF2">
    <property type="entry name" value="FIBRONECTIN TYPE-III DOMAIN-CONTAINING PROTEIN"/>
    <property type="match status" value="1"/>
</dbReference>
<evidence type="ECO:0000313" key="11">
    <source>
        <dbReference type="RefSeq" id="XP_019630244.1"/>
    </source>
</evidence>
<dbReference type="InterPro" id="IPR003961">
    <property type="entry name" value="FN3_dom"/>
</dbReference>
<feature type="domain" description="Fibronectin type-III" evidence="9">
    <location>
        <begin position="3748"/>
        <end position="3840"/>
    </location>
</feature>
<evidence type="ECO:0000259" key="9">
    <source>
        <dbReference type="PROSITE" id="PS50853"/>
    </source>
</evidence>
<dbReference type="InterPro" id="IPR038178">
    <property type="entry name" value="Kringle_sf"/>
</dbReference>
<feature type="domain" description="Fibronectin type-III" evidence="9">
    <location>
        <begin position="4141"/>
        <end position="4233"/>
    </location>
</feature>
<proteinExistence type="predicted"/>
<dbReference type="KEGG" id="bbel:109474384"/>
<dbReference type="InterPro" id="IPR018056">
    <property type="entry name" value="Kringle_CS"/>
</dbReference>
<feature type="domain" description="Fibronectin type-III" evidence="9">
    <location>
        <begin position="2296"/>
        <end position="2387"/>
    </location>
</feature>
<feature type="domain" description="Fibronectin type-III" evidence="9">
    <location>
        <begin position="2394"/>
        <end position="2484"/>
    </location>
</feature>
<keyword evidence="3" id="KW-0677">Repeat</keyword>
<feature type="domain" description="Fibronectin type-III" evidence="9">
    <location>
        <begin position="4673"/>
        <end position="4769"/>
    </location>
</feature>
<feature type="domain" description="Fibronectin type-III" evidence="9">
    <location>
        <begin position="4474"/>
        <end position="4565"/>
    </location>
</feature>
<feature type="signal peptide" evidence="7">
    <location>
        <begin position="1"/>
        <end position="21"/>
    </location>
</feature>
<dbReference type="Pfam" id="PF00051">
    <property type="entry name" value="Kringle"/>
    <property type="match status" value="1"/>
</dbReference>
<feature type="domain" description="Fibronectin type-III" evidence="9">
    <location>
        <begin position="1192"/>
        <end position="1283"/>
    </location>
</feature>
<feature type="compositionally biased region" description="Basic residues" evidence="6">
    <location>
        <begin position="2078"/>
        <end position="2087"/>
    </location>
</feature>
<feature type="compositionally biased region" description="Low complexity" evidence="6">
    <location>
        <begin position="1484"/>
        <end position="1499"/>
    </location>
</feature>
<dbReference type="Gene3D" id="2.40.20.10">
    <property type="entry name" value="Plasminogen Kringle 4"/>
    <property type="match status" value="1"/>
</dbReference>
<feature type="chain" id="PRO_5027745017" evidence="7">
    <location>
        <begin position="22"/>
        <end position="5030"/>
    </location>
</feature>
<feature type="compositionally biased region" description="Acidic residues" evidence="6">
    <location>
        <begin position="1941"/>
        <end position="1957"/>
    </location>
</feature>
<dbReference type="OrthoDB" id="10021831at2759"/>
<feature type="domain" description="Fibronectin type-III" evidence="9">
    <location>
        <begin position="4043"/>
        <end position="4134"/>
    </location>
</feature>
<feature type="compositionally biased region" description="Low complexity" evidence="6">
    <location>
        <begin position="1440"/>
        <end position="1451"/>
    </location>
</feature>
<dbReference type="CDD" id="cd00063">
    <property type="entry name" value="FN3"/>
    <property type="match status" value="34"/>
</dbReference>
<dbReference type="InterPro" id="IPR000001">
    <property type="entry name" value="Kringle"/>
</dbReference>
<feature type="compositionally biased region" description="Polar residues" evidence="6">
    <location>
        <begin position="1502"/>
        <end position="1514"/>
    </location>
</feature>
<feature type="domain" description="Fibronectin type-III" evidence="9">
    <location>
        <begin position="3169"/>
        <end position="3259"/>
    </location>
</feature>
<feature type="region of interest" description="Disordered" evidence="6">
    <location>
        <begin position="1385"/>
        <end position="1990"/>
    </location>
</feature>
<reference evidence="11" key="1">
    <citation type="submission" date="2025-08" db="UniProtKB">
        <authorList>
            <consortium name="RefSeq"/>
        </authorList>
    </citation>
    <scope>IDENTIFICATION</scope>
    <source>
        <tissue evidence="11">Gonad</tissue>
    </source>
</reference>
<dbReference type="InterPro" id="IPR013806">
    <property type="entry name" value="Kringle-like"/>
</dbReference>
<evidence type="ECO:0000256" key="5">
    <source>
        <dbReference type="PROSITE-ProRule" id="PRU00121"/>
    </source>
</evidence>
<feature type="domain" description="Fibronectin type-III" evidence="9">
    <location>
        <begin position="990"/>
        <end position="1081"/>
    </location>
</feature>
<gene>
    <name evidence="11" type="primary">LOC109474384</name>
</gene>
<feature type="region of interest" description="Disordered" evidence="6">
    <location>
        <begin position="2044"/>
        <end position="2181"/>
    </location>
</feature>
<feature type="region of interest" description="Disordered" evidence="6">
    <location>
        <begin position="3452"/>
        <end position="3471"/>
    </location>
</feature>
<feature type="compositionally biased region" description="Polar residues" evidence="6">
    <location>
        <begin position="1597"/>
        <end position="1628"/>
    </location>
</feature>
<feature type="region of interest" description="Disordered" evidence="6">
    <location>
        <begin position="4769"/>
        <end position="4788"/>
    </location>
</feature>
<feature type="compositionally biased region" description="Polar residues" evidence="6">
    <location>
        <begin position="1314"/>
        <end position="1323"/>
    </location>
</feature>
<dbReference type="PROSITE" id="PS50070">
    <property type="entry name" value="KRINGLE_2"/>
    <property type="match status" value="1"/>
</dbReference>
<feature type="domain" description="Fibronectin type-III" evidence="9">
    <location>
        <begin position="419"/>
        <end position="513"/>
    </location>
</feature>
<organism evidence="10 11">
    <name type="scientific">Branchiostoma belcheri</name>
    <name type="common">Amphioxus</name>
    <dbReference type="NCBI Taxonomy" id="7741"/>
    <lineage>
        <taxon>Eukaryota</taxon>
        <taxon>Metazoa</taxon>
        <taxon>Chordata</taxon>
        <taxon>Cephalochordata</taxon>
        <taxon>Leptocardii</taxon>
        <taxon>Amphioxiformes</taxon>
        <taxon>Branchiostomatidae</taxon>
        <taxon>Branchiostoma</taxon>
    </lineage>
</organism>
<dbReference type="PROSITE" id="PS00021">
    <property type="entry name" value="KRINGLE_1"/>
    <property type="match status" value="1"/>
</dbReference>
<feature type="domain" description="Fibronectin type-III" evidence="9">
    <location>
        <begin position="4571"/>
        <end position="4665"/>
    </location>
</feature>
<feature type="region of interest" description="Disordered" evidence="6">
    <location>
        <begin position="3258"/>
        <end position="3277"/>
    </location>
</feature>
<dbReference type="GeneID" id="109474384"/>
<feature type="domain" description="Fibronectin type-III" evidence="9">
    <location>
        <begin position="791"/>
        <end position="881"/>
    </location>
</feature>
<feature type="domain" description="Fibronectin type-III" evidence="9">
    <location>
        <begin position="694"/>
        <end position="785"/>
    </location>
</feature>
<keyword evidence="10" id="KW-1185">Reference proteome</keyword>
<feature type="compositionally biased region" description="Low complexity" evidence="6">
    <location>
        <begin position="2127"/>
        <end position="2139"/>
    </location>
</feature>
<feature type="compositionally biased region" description="Low complexity" evidence="6">
    <location>
        <begin position="1515"/>
        <end position="1524"/>
    </location>
</feature>
<evidence type="ECO:0000256" key="4">
    <source>
        <dbReference type="ARBA" id="ARBA00023157"/>
    </source>
</evidence>
<feature type="domain" description="Fibronectin type-III" evidence="9">
    <location>
        <begin position="3458"/>
        <end position="3548"/>
    </location>
</feature>
<feature type="compositionally biased region" description="Polar residues" evidence="6">
    <location>
        <begin position="1923"/>
        <end position="1933"/>
    </location>
</feature>
<feature type="domain" description="Fibronectin type-III" evidence="9">
    <location>
        <begin position="3651"/>
        <end position="3741"/>
    </location>
</feature>
<dbReference type="FunFam" id="2.60.40.10:FF:002445">
    <property type="match status" value="2"/>
</dbReference>
<dbReference type="SUPFAM" id="SSF49265">
    <property type="entry name" value="Fibronectin type III"/>
    <property type="match status" value="19"/>
</dbReference>
<dbReference type="PROSITE" id="PS50853">
    <property type="entry name" value="FN3"/>
    <property type="match status" value="34"/>
</dbReference>
<dbReference type="PANTHER" id="PTHR46708">
    <property type="entry name" value="TENASCIN"/>
    <property type="match status" value="1"/>
</dbReference>
<feature type="disulfide bond" evidence="5">
    <location>
        <begin position="4949"/>
        <end position="5026"/>
    </location>
</feature>
<feature type="domain" description="Fibronectin type-III" evidence="9">
    <location>
        <begin position="3847"/>
        <end position="3938"/>
    </location>
</feature>
<feature type="compositionally biased region" description="Polar residues" evidence="6">
    <location>
        <begin position="1749"/>
        <end position="1761"/>
    </location>
</feature>
<feature type="domain" description="Fibronectin type-III" evidence="9">
    <location>
        <begin position="3554"/>
        <end position="3645"/>
    </location>
</feature>
<keyword evidence="2 7" id="KW-0732">Signal</keyword>
<feature type="compositionally biased region" description="Polar residues" evidence="6">
    <location>
        <begin position="1673"/>
        <end position="1712"/>
    </location>
</feature>
<protein>
    <submittedName>
        <fullName evidence="11">Uncharacterized protein LOC109474384</fullName>
    </submittedName>
</protein>
<name>A0A6P4Z8M8_BRABE</name>
<feature type="compositionally biased region" description="Basic and acidic residues" evidence="6">
    <location>
        <begin position="1857"/>
        <end position="1870"/>
    </location>
</feature>
<keyword evidence="4 5" id="KW-1015">Disulfide bond</keyword>
<dbReference type="RefSeq" id="XP_019630244.1">
    <property type="nucleotide sequence ID" value="XM_019774685.1"/>
</dbReference>
<dbReference type="CDD" id="cd00108">
    <property type="entry name" value="KR"/>
    <property type="match status" value="1"/>
</dbReference>
<dbReference type="InterPro" id="IPR056601">
    <property type="entry name" value="Galaxin_dom"/>
</dbReference>
<evidence type="ECO:0000259" key="8">
    <source>
        <dbReference type="PROSITE" id="PS50070"/>
    </source>
</evidence>
<feature type="region of interest" description="Disordered" evidence="6">
    <location>
        <begin position="1305"/>
        <end position="1338"/>
    </location>
</feature>
<evidence type="ECO:0000256" key="3">
    <source>
        <dbReference type="ARBA" id="ARBA00022737"/>
    </source>
</evidence>
<feature type="domain" description="Fibronectin type-III" evidence="9">
    <location>
        <begin position="4338"/>
        <end position="4429"/>
    </location>
</feature>
<feature type="domain" description="Fibronectin type-III" evidence="9">
    <location>
        <begin position="886"/>
        <end position="977"/>
    </location>
</feature>
<evidence type="ECO:0000256" key="2">
    <source>
        <dbReference type="ARBA" id="ARBA00022729"/>
    </source>
</evidence>
<feature type="compositionally biased region" description="Polar residues" evidence="6">
    <location>
        <begin position="1871"/>
        <end position="1884"/>
    </location>
</feature>
<feature type="compositionally biased region" description="Gly residues" evidence="6">
    <location>
        <begin position="2165"/>
        <end position="2181"/>
    </location>
</feature>
<feature type="domain" description="Fibronectin type-III" evidence="9">
    <location>
        <begin position="2780"/>
        <end position="2871"/>
    </location>
</feature>
<feature type="compositionally biased region" description="Low complexity" evidence="6">
    <location>
        <begin position="1973"/>
        <end position="1982"/>
    </location>
</feature>
<feature type="region of interest" description="Disordered" evidence="6">
    <location>
        <begin position="3355"/>
        <end position="3374"/>
    </location>
</feature>
<dbReference type="Pfam" id="PF00041">
    <property type="entry name" value="fn3"/>
    <property type="match status" value="34"/>
</dbReference>
<evidence type="ECO:0000313" key="10">
    <source>
        <dbReference type="Proteomes" id="UP000515135"/>
    </source>
</evidence>
<feature type="domain" description="Fibronectin type-III" evidence="9">
    <location>
        <begin position="4240"/>
        <end position="4331"/>
    </location>
</feature>
<feature type="compositionally biased region" description="Polar residues" evidence="6">
    <location>
        <begin position="1391"/>
        <end position="1407"/>
    </location>
</feature>
<feature type="domain" description="Fibronectin type-III" evidence="9">
    <location>
        <begin position="3362"/>
        <end position="3452"/>
    </location>
</feature>
<dbReference type="InterPro" id="IPR013783">
    <property type="entry name" value="Ig-like_fold"/>
</dbReference>
<feature type="domain" description="Fibronectin type-III" evidence="9">
    <location>
        <begin position="3942"/>
        <end position="4035"/>
    </location>
</feature>
<feature type="compositionally biased region" description="Polar residues" evidence="6">
    <location>
        <begin position="2235"/>
        <end position="2246"/>
    </location>
</feature>
<dbReference type="PRINTS" id="PR00018">
    <property type="entry name" value="KRINGLE"/>
</dbReference>
<feature type="domain" description="Fibronectin type-III" evidence="9">
    <location>
        <begin position="3072"/>
        <end position="3162"/>
    </location>
</feature>
<feature type="domain" description="Fibronectin type-III" evidence="9">
    <location>
        <begin position="2491"/>
        <end position="2582"/>
    </location>
</feature>
<dbReference type="Proteomes" id="UP000515135">
    <property type="component" value="Unplaced"/>
</dbReference>
<comment type="caution">
    <text evidence="5">Lacks conserved residue(s) required for the propagation of feature annotation.</text>
</comment>
<evidence type="ECO:0000256" key="6">
    <source>
        <dbReference type="SAM" id="MobiDB-lite"/>
    </source>
</evidence>
<dbReference type="FunFam" id="2.40.20.10:FF:000001">
    <property type="entry name" value="Urokinase-type plasminogen activator"/>
    <property type="match status" value="1"/>
</dbReference>
<keyword evidence="1 5" id="KW-0420">Kringle</keyword>
<feature type="region of interest" description="Disordered" evidence="6">
    <location>
        <begin position="2221"/>
        <end position="2274"/>
    </location>
</feature>
<feature type="domain" description="Fibronectin type-III" evidence="9">
    <location>
        <begin position="519"/>
        <end position="614"/>
    </location>
</feature>
<dbReference type="InterPro" id="IPR036116">
    <property type="entry name" value="FN3_sf"/>
</dbReference>
<feature type="domain" description="Fibronectin type-III" evidence="9">
    <location>
        <begin position="2683"/>
        <end position="2773"/>
    </location>
</feature>
<feature type="domain" description="Fibronectin type-III" evidence="9">
    <location>
        <begin position="2589"/>
        <end position="2678"/>
    </location>
</feature>
<feature type="domain" description="Fibronectin type-III" evidence="9">
    <location>
        <begin position="1088"/>
        <end position="1179"/>
    </location>
</feature>
<dbReference type="SUPFAM" id="SSF57440">
    <property type="entry name" value="Kringle-like"/>
    <property type="match status" value="1"/>
</dbReference>